<dbReference type="SUPFAM" id="SSF51905">
    <property type="entry name" value="FAD/NAD(P)-binding domain"/>
    <property type="match status" value="1"/>
</dbReference>
<dbReference type="HOGENOM" id="CLU_024648_5_0_10"/>
<dbReference type="PANTHER" id="PTHR42685">
    <property type="entry name" value="GERANYLGERANYL DIPHOSPHATE REDUCTASE"/>
    <property type="match status" value="1"/>
</dbReference>
<dbReference type="AlphaFoldDB" id="B3ECC8"/>
<dbReference type="InterPro" id="IPR002938">
    <property type="entry name" value="FAD-bd"/>
</dbReference>
<dbReference type="NCBIfam" id="TIGR02032">
    <property type="entry name" value="GG-red-SF"/>
    <property type="match status" value="1"/>
</dbReference>
<dbReference type="PRINTS" id="PR00420">
    <property type="entry name" value="RNGMNOXGNASE"/>
</dbReference>
<sequence length="389" mass="43478" precursor="true">MKNFYTCLVVGAGPSGSSAAYTFAKNGMDVCVIDKAIFPRDKLCGGLLTRRTKQCFLDVFGTGWEDIHECWSNGALFFHKGQMINAIENYGELFFCNRRTFDHALLEKVMAKGADVVLGDRVEGVDTTLKMCRLRSGREIRYRYLIGADGVNSVVARAVTSKGFDRNRYAFAVQAETPDVICRQNDMILPEIYFGEVDWGYGWVFPKKNSYSVGIGALCQKNGDVAGKFREFYLARNSQPCSVTLKGHYIPFGNFSRNAVAKDIVIVGDAAGLVDPITGEGIAYAIESGQYAAQAVILASSNKNITLADEYEKYYSKITQEIDRANMLQYYLFSRCTQGLVMTALSRSRTMPYHYMDLLSGAIDYKDLFSIIQKKAGIFGMFFRNLKTQ</sequence>
<feature type="domain" description="FAD-binding" evidence="1">
    <location>
        <begin position="7"/>
        <end position="181"/>
    </location>
</feature>
<dbReference type="Pfam" id="PF01494">
    <property type="entry name" value="FAD_binding_3"/>
    <property type="match status" value="1"/>
</dbReference>
<dbReference type="KEGG" id="cli:Clim_1134"/>
<proteinExistence type="predicted"/>
<dbReference type="GO" id="GO:0071949">
    <property type="term" value="F:FAD binding"/>
    <property type="evidence" value="ECO:0007669"/>
    <property type="project" value="InterPro"/>
</dbReference>
<evidence type="ECO:0000313" key="2">
    <source>
        <dbReference type="EMBL" id="ACD90203.1"/>
    </source>
</evidence>
<dbReference type="Proteomes" id="UP000008841">
    <property type="component" value="Chromosome"/>
</dbReference>
<accession>B3ECC8</accession>
<dbReference type="InterPro" id="IPR036188">
    <property type="entry name" value="FAD/NAD-bd_sf"/>
</dbReference>
<organism evidence="2 3">
    <name type="scientific">Chlorobium limicola (strain DSM 245 / NBRC 103803 / 6330)</name>
    <dbReference type="NCBI Taxonomy" id="290315"/>
    <lineage>
        <taxon>Bacteria</taxon>
        <taxon>Pseudomonadati</taxon>
        <taxon>Chlorobiota</taxon>
        <taxon>Chlorobiia</taxon>
        <taxon>Chlorobiales</taxon>
        <taxon>Chlorobiaceae</taxon>
        <taxon>Chlorobium/Pelodictyon group</taxon>
        <taxon>Chlorobium</taxon>
    </lineage>
</organism>
<evidence type="ECO:0000259" key="1">
    <source>
        <dbReference type="Pfam" id="PF01494"/>
    </source>
</evidence>
<dbReference type="EMBL" id="CP001097">
    <property type="protein sequence ID" value="ACD90203.1"/>
    <property type="molecule type" value="Genomic_DNA"/>
</dbReference>
<dbReference type="Gene3D" id="3.50.50.60">
    <property type="entry name" value="FAD/NAD(P)-binding domain"/>
    <property type="match status" value="1"/>
</dbReference>
<dbReference type="GO" id="GO:0016628">
    <property type="term" value="F:oxidoreductase activity, acting on the CH-CH group of donors, NAD or NADP as acceptor"/>
    <property type="evidence" value="ECO:0007669"/>
    <property type="project" value="InterPro"/>
</dbReference>
<dbReference type="OrthoDB" id="9806565at2"/>
<protein>
    <submittedName>
        <fullName evidence="2">Geranylgeranyl reductase</fullName>
    </submittedName>
</protein>
<gene>
    <name evidence="2" type="ordered locus">Clim_1134</name>
</gene>
<dbReference type="InterPro" id="IPR050407">
    <property type="entry name" value="Geranylgeranyl_reductase"/>
</dbReference>
<dbReference type="RefSeq" id="WP_012466080.1">
    <property type="nucleotide sequence ID" value="NC_010803.1"/>
</dbReference>
<dbReference type="eggNOG" id="COG0644">
    <property type="taxonomic scope" value="Bacteria"/>
</dbReference>
<dbReference type="STRING" id="290315.Clim_1134"/>
<reference evidence="2 3" key="1">
    <citation type="submission" date="2008-05" db="EMBL/GenBank/DDBJ databases">
        <title>Complete sequence of Chlorobium limicola DSM 245.</title>
        <authorList>
            <consortium name="US DOE Joint Genome Institute"/>
            <person name="Lucas S."/>
            <person name="Copeland A."/>
            <person name="Lapidus A."/>
            <person name="Glavina del Rio T."/>
            <person name="Dalin E."/>
            <person name="Tice H."/>
            <person name="Bruce D."/>
            <person name="Goodwin L."/>
            <person name="Pitluck S."/>
            <person name="Schmutz J."/>
            <person name="Larimer F."/>
            <person name="Land M."/>
            <person name="Hauser L."/>
            <person name="Kyrpides N."/>
            <person name="Ovchinnikova G."/>
            <person name="Zhao F."/>
            <person name="Li T."/>
            <person name="Liu Z."/>
            <person name="Overmann J."/>
            <person name="Bryant D.A."/>
            <person name="Richardson P."/>
        </authorList>
    </citation>
    <scope>NUCLEOTIDE SEQUENCE [LARGE SCALE GENOMIC DNA]</scope>
    <source>
        <strain evidence="3">DSM 245 / NBRC 103803 / 6330</strain>
    </source>
</reference>
<evidence type="ECO:0000313" key="3">
    <source>
        <dbReference type="Proteomes" id="UP000008841"/>
    </source>
</evidence>
<dbReference type="PANTHER" id="PTHR42685:SF22">
    <property type="entry name" value="CONDITIONED MEDIUM FACTOR RECEPTOR 1"/>
    <property type="match status" value="1"/>
</dbReference>
<name>B3ECC8_CHLL2</name>
<dbReference type="InterPro" id="IPR011777">
    <property type="entry name" value="Geranylgeranyl_Rdtase_fam"/>
</dbReference>